<comment type="caution">
    <text evidence="8">The sequence shown here is derived from an EMBL/GenBank/DDBJ whole genome shotgun (WGS) entry which is preliminary data.</text>
</comment>
<feature type="compositionally biased region" description="Basic and acidic residues" evidence="7">
    <location>
        <begin position="9"/>
        <end position="21"/>
    </location>
</feature>
<evidence type="ECO:0000256" key="3">
    <source>
        <dbReference type="ARBA" id="ARBA00022824"/>
    </source>
</evidence>
<dbReference type="Pfam" id="PF06624">
    <property type="entry name" value="RAMP4"/>
    <property type="match status" value="1"/>
</dbReference>
<gene>
    <name evidence="8" type="ORF">Plec18167_004373</name>
</gene>
<sequence>MAQTPQQRRANEKYAKQEAAKRGKPATIVKQKQKPKTPISTGWIVLLAFIVCGGVLFELLRVVPEIWSVVASSFGRWLG</sequence>
<keyword evidence="2 6" id="KW-0812">Transmembrane</keyword>
<keyword evidence="9" id="KW-1185">Reference proteome</keyword>
<feature type="region of interest" description="Disordered" evidence="7">
    <location>
        <begin position="1"/>
        <end position="33"/>
    </location>
</feature>
<keyword evidence="4 6" id="KW-1133">Transmembrane helix</keyword>
<keyword evidence="3 6" id="KW-0256">Endoplasmic reticulum</keyword>
<evidence type="ECO:0000256" key="6">
    <source>
        <dbReference type="RuleBase" id="RU364120"/>
    </source>
</evidence>
<reference evidence="8 9" key="1">
    <citation type="journal article" date="2024" name="IMA Fungus">
        <title>IMA Genome - F19 : A genome assembly and annotation guide to empower mycologists, including annotated draft genome sequences of Ceratocystis pirilliformis, Diaporthe australafricana, Fusarium ophioides, Paecilomyces lecythidis, and Sporothrix stenoceras.</title>
        <authorList>
            <person name="Aylward J."/>
            <person name="Wilson A.M."/>
            <person name="Visagie C.M."/>
            <person name="Spraker J."/>
            <person name="Barnes I."/>
            <person name="Buitendag C."/>
            <person name="Ceriani C."/>
            <person name="Del Mar Angel L."/>
            <person name="du Plessis D."/>
            <person name="Fuchs T."/>
            <person name="Gasser K."/>
            <person name="Kramer D."/>
            <person name="Li W."/>
            <person name="Munsamy K."/>
            <person name="Piso A."/>
            <person name="Price J.L."/>
            <person name="Sonnekus B."/>
            <person name="Thomas C."/>
            <person name="van der Nest A."/>
            <person name="van Dijk A."/>
            <person name="van Heerden A."/>
            <person name="van Vuuren N."/>
            <person name="Yilmaz N."/>
            <person name="Duong T.A."/>
            <person name="van der Merwe N.A."/>
            <person name="Wingfield M.J."/>
            <person name="Wingfield B.D."/>
        </authorList>
    </citation>
    <scope>NUCLEOTIDE SEQUENCE [LARGE SCALE GENOMIC DNA]</scope>
    <source>
        <strain evidence="8 9">CMW 18167</strain>
    </source>
</reference>
<proteinExistence type="inferred from homology"/>
<dbReference type="EMBL" id="JAVDPF010000012">
    <property type="protein sequence ID" value="KAL1878306.1"/>
    <property type="molecule type" value="Genomic_DNA"/>
</dbReference>
<evidence type="ECO:0000313" key="9">
    <source>
        <dbReference type="Proteomes" id="UP001583193"/>
    </source>
</evidence>
<evidence type="ECO:0000256" key="1">
    <source>
        <dbReference type="ARBA" id="ARBA00005500"/>
    </source>
</evidence>
<comment type="function">
    <text evidence="6">Interacts with target proteins during translocation into the lumen of the endoplasmic reticulum. Protects unfolded target proteins against degradation and facilitate correct glycosylation.</text>
</comment>
<accession>A0ABR3XRD9</accession>
<evidence type="ECO:0000256" key="7">
    <source>
        <dbReference type="SAM" id="MobiDB-lite"/>
    </source>
</evidence>
<keyword evidence="5 6" id="KW-0472">Membrane</keyword>
<evidence type="ECO:0000256" key="2">
    <source>
        <dbReference type="ARBA" id="ARBA00022692"/>
    </source>
</evidence>
<organism evidence="8 9">
    <name type="scientific">Paecilomyces lecythidis</name>
    <dbReference type="NCBI Taxonomy" id="3004212"/>
    <lineage>
        <taxon>Eukaryota</taxon>
        <taxon>Fungi</taxon>
        <taxon>Dikarya</taxon>
        <taxon>Ascomycota</taxon>
        <taxon>Pezizomycotina</taxon>
        <taxon>Eurotiomycetes</taxon>
        <taxon>Eurotiomycetidae</taxon>
        <taxon>Eurotiales</taxon>
        <taxon>Thermoascaceae</taxon>
        <taxon>Paecilomyces</taxon>
    </lineage>
</organism>
<comment type="subcellular location">
    <subcellularLocation>
        <location evidence="6">Membrane</location>
        <topology evidence="6">Single-pass membrane protein</topology>
    </subcellularLocation>
    <subcellularLocation>
        <location evidence="6">Endoplasmic reticulum membrane</location>
        <topology evidence="6">Single-pass membrane protein</topology>
    </subcellularLocation>
</comment>
<evidence type="ECO:0000256" key="5">
    <source>
        <dbReference type="ARBA" id="ARBA00023136"/>
    </source>
</evidence>
<dbReference type="InterPro" id="IPR010580">
    <property type="entry name" value="ER_stress-assoc"/>
</dbReference>
<feature type="transmembrane region" description="Helical" evidence="6">
    <location>
        <begin position="40"/>
        <end position="60"/>
    </location>
</feature>
<evidence type="ECO:0000313" key="8">
    <source>
        <dbReference type="EMBL" id="KAL1878306.1"/>
    </source>
</evidence>
<protein>
    <recommendedName>
        <fullName evidence="6">Stress-associated endoplasmic reticulum protein</fullName>
    </recommendedName>
</protein>
<evidence type="ECO:0000256" key="4">
    <source>
        <dbReference type="ARBA" id="ARBA00022989"/>
    </source>
</evidence>
<dbReference type="Proteomes" id="UP001583193">
    <property type="component" value="Unassembled WGS sequence"/>
</dbReference>
<comment type="similarity">
    <text evidence="1 6">Belongs to the RAMP4 family.</text>
</comment>
<name>A0ABR3XRD9_9EURO</name>